<feature type="transmembrane region" description="Helical" evidence="8">
    <location>
        <begin position="118"/>
        <end position="140"/>
    </location>
</feature>
<dbReference type="GO" id="GO:0006670">
    <property type="term" value="P:sphingosine metabolic process"/>
    <property type="evidence" value="ECO:0007669"/>
    <property type="project" value="TreeGrafter"/>
</dbReference>
<proteinExistence type="inferred from homology"/>
<feature type="transmembrane region" description="Helical" evidence="8">
    <location>
        <begin position="199"/>
        <end position="223"/>
    </location>
</feature>
<feature type="transmembrane region" description="Helical" evidence="8">
    <location>
        <begin position="44"/>
        <end position="64"/>
    </location>
</feature>
<evidence type="ECO:0000256" key="6">
    <source>
        <dbReference type="ARBA" id="ARBA00023136"/>
    </source>
</evidence>
<comment type="caution">
    <text evidence="10">The sequence shown here is derived from an EMBL/GenBank/DDBJ whole genome shotgun (WGS) entry which is preliminary data.</text>
</comment>
<evidence type="ECO:0000313" key="10">
    <source>
        <dbReference type="EMBL" id="KAG5675158.1"/>
    </source>
</evidence>
<dbReference type="SUPFAM" id="SSF48317">
    <property type="entry name" value="Acid phosphatase/Vanadium-dependent haloperoxidase"/>
    <property type="match status" value="1"/>
</dbReference>
<comment type="similarity">
    <text evidence="7">Belongs to the type 2 lipid phosphate phosphatase family.</text>
</comment>
<feature type="transmembrane region" description="Helical" evidence="8">
    <location>
        <begin position="235"/>
        <end position="253"/>
    </location>
</feature>
<keyword evidence="3" id="KW-0378">Hydrolase</keyword>
<dbReference type="GO" id="GO:0042392">
    <property type="term" value="F:sphingosine-1-phosphate phosphatase activity"/>
    <property type="evidence" value="ECO:0007669"/>
    <property type="project" value="TreeGrafter"/>
</dbReference>
<evidence type="ECO:0000256" key="7">
    <source>
        <dbReference type="ARBA" id="ARBA00038324"/>
    </source>
</evidence>
<evidence type="ECO:0000259" key="9">
    <source>
        <dbReference type="SMART" id="SM00014"/>
    </source>
</evidence>
<keyword evidence="2 8" id="KW-0812">Transmembrane</keyword>
<organism evidence="10 11">
    <name type="scientific">Polypedilum vanderplanki</name>
    <name type="common">Sleeping chironomid midge</name>
    <dbReference type="NCBI Taxonomy" id="319348"/>
    <lineage>
        <taxon>Eukaryota</taxon>
        <taxon>Metazoa</taxon>
        <taxon>Ecdysozoa</taxon>
        <taxon>Arthropoda</taxon>
        <taxon>Hexapoda</taxon>
        <taxon>Insecta</taxon>
        <taxon>Pterygota</taxon>
        <taxon>Neoptera</taxon>
        <taxon>Endopterygota</taxon>
        <taxon>Diptera</taxon>
        <taxon>Nematocera</taxon>
        <taxon>Chironomoidea</taxon>
        <taxon>Chironomidae</taxon>
        <taxon>Chironominae</taxon>
        <taxon>Polypedilum</taxon>
        <taxon>Polypedilum</taxon>
    </lineage>
</organism>
<evidence type="ECO:0000256" key="1">
    <source>
        <dbReference type="ARBA" id="ARBA00004477"/>
    </source>
</evidence>
<feature type="transmembrane region" description="Helical" evidence="8">
    <location>
        <begin position="273"/>
        <end position="292"/>
    </location>
</feature>
<keyword evidence="6 8" id="KW-0472">Membrane</keyword>
<protein>
    <recommendedName>
        <fullName evidence="9">Phosphatidic acid phosphatase type 2/haloperoxidase domain-containing protein</fullName>
    </recommendedName>
</protein>
<dbReference type="GO" id="GO:0005789">
    <property type="term" value="C:endoplasmic reticulum membrane"/>
    <property type="evidence" value="ECO:0007669"/>
    <property type="project" value="UniProtKB-SubCell"/>
</dbReference>
<dbReference type="PANTHER" id="PTHR14969:SF28">
    <property type="entry name" value="DIHYDROSPHINGOSINE 1-PHOSPHATE PHOSPHATASE LCB3-RELATED"/>
    <property type="match status" value="1"/>
</dbReference>
<dbReference type="Gene3D" id="1.20.144.10">
    <property type="entry name" value="Phosphatidic acid phosphatase type 2/haloperoxidase"/>
    <property type="match status" value="1"/>
</dbReference>
<dbReference type="Pfam" id="PF01569">
    <property type="entry name" value="PAP2"/>
    <property type="match status" value="1"/>
</dbReference>
<feature type="transmembrane region" description="Helical" evidence="8">
    <location>
        <begin position="76"/>
        <end position="98"/>
    </location>
</feature>
<comment type="subcellular location">
    <subcellularLocation>
        <location evidence="1">Endoplasmic reticulum membrane</location>
        <topology evidence="1">Multi-pass membrane protein</topology>
    </subcellularLocation>
</comment>
<keyword evidence="5 8" id="KW-1133">Transmembrane helix</keyword>
<dbReference type="SMART" id="SM00014">
    <property type="entry name" value="acidPPc"/>
    <property type="match status" value="1"/>
</dbReference>
<feature type="domain" description="Phosphatidic acid phosphatase type 2/haloperoxidase" evidence="9">
    <location>
        <begin position="77"/>
        <end position="191"/>
    </location>
</feature>
<dbReference type="AlphaFoldDB" id="A0A9J6C0Z5"/>
<dbReference type="InterPro" id="IPR036938">
    <property type="entry name" value="PAP2/HPO_sf"/>
</dbReference>
<gene>
    <name evidence="10" type="ORF">PVAND_005084</name>
</gene>
<evidence type="ECO:0000256" key="4">
    <source>
        <dbReference type="ARBA" id="ARBA00022824"/>
    </source>
</evidence>
<name>A0A9J6C0Z5_POLVA</name>
<evidence type="ECO:0000256" key="5">
    <source>
        <dbReference type="ARBA" id="ARBA00022989"/>
    </source>
</evidence>
<dbReference type="EMBL" id="JADBJN010000002">
    <property type="protein sequence ID" value="KAG5675158.1"/>
    <property type="molecule type" value="Genomic_DNA"/>
</dbReference>
<dbReference type="PANTHER" id="PTHR14969">
    <property type="entry name" value="SPHINGOSINE-1-PHOSPHATE PHOSPHOHYDROLASE"/>
    <property type="match status" value="1"/>
</dbReference>
<feature type="transmembrane region" description="Helical" evidence="8">
    <location>
        <begin position="146"/>
        <end position="166"/>
    </location>
</feature>
<keyword evidence="4" id="KW-0256">Endoplasmic reticulum</keyword>
<reference evidence="10" key="1">
    <citation type="submission" date="2021-03" db="EMBL/GenBank/DDBJ databases">
        <title>Chromosome level genome of the anhydrobiotic midge Polypedilum vanderplanki.</title>
        <authorList>
            <person name="Yoshida Y."/>
            <person name="Kikawada T."/>
            <person name="Gusev O."/>
        </authorList>
    </citation>
    <scope>NUCLEOTIDE SEQUENCE</scope>
    <source>
        <strain evidence="10">NIAS01</strain>
        <tissue evidence="10">Whole body or cell culture</tissue>
    </source>
</reference>
<accession>A0A9J6C0Z5</accession>
<keyword evidence="11" id="KW-1185">Reference proteome</keyword>
<dbReference type="OrthoDB" id="301434at2759"/>
<dbReference type="Proteomes" id="UP001107558">
    <property type="component" value="Chromosome 2"/>
</dbReference>
<evidence type="ECO:0000256" key="2">
    <source>
        <dbReference type="ARBA" id="ARBA00022692"/>
    </source>
</evidence>
<dbReference type="InterPro" id="IPR000326">
    <property type="entry name" value="PAP2/HPO"/>
</dbReference>
<sequence>MANLWNYFNSPELVYQVQHFFGIEKVDSKKNDNSNQKYIVKNKFFYYLFLIGTELGDELFYGIFIPFCIHNCDNFLARRFVFVWFVLMYVGQALKEFFIEVRPQSPAIQMQKKWSNEYSLPSTHAMSSPAIAVTIVYFALERYEANLLLCTILTVIWISVVSWSRVYLGMHSVLDLLMGFALSAILLIFLLPITNSIELFLATSVFGPVVLLLITIPLMVYFPRPKTNLWTPTKGDTISIAGVFVGVEIGHWLNYQMGYLNDSDVTLPLSLDFSNLIALGLRTVICLAIAGGSEFIGKIISYSLLCFYFNEDGKALKNAPNTVDNRRKNFIDLSTKFLTYFLLGFNTLFVTPLIFKYFNIQRNSFYTEI</sequence>
<feature type="transmembrane region" description="Helical" evidence="8">
    <location>
        <begin position="173"/>
        <end position="193"/>
    </location>
</feature>
<feature type="transmembrane region" description="Helical" evidence="8">
    <location>
        <begin position="337"/>
        <end position="358"/>
    </location>
</feature>
<evidence type="ECO:0000313" key="11">
    <source>
        <dbReference type="Proteomes" id="UP001107558"/>
    </source>
</evidence>
<evidence type="ECO:0000256" key="8">
    <source>
        <dbReference type="SAM" id="Phobius"/>
    </source>
</evidence>
<evidence type="ECO:0000256" key="3">
    <source>
        <dbReference type="ARBA" id="ARBA00022801"/>
    </source>
</evidence>